<dbReference type="Proteomes" id="UP000004597">
    <property type="component" value="Unassembled WGS sequence"/>
</dbReference>
<reference evidence="1 2" key="1">
    <citation type="submission" date="2011-10" db="EMBL/GenBank/DDBJ databases">
        <title>The Genome Sequence of Prevotella histicola F0411.</title>
        <authorList>
            <consortium name="The Broad Institute Genome Sequencing Platform"/>
            <person name="Earl A."/>
            <person name="Ward D."/>
            <person name="Feldgarden M."/>
            <person name="Gevers D."/>
            <person name="Izard J."/>
            <person name="Ganesan A."/>
            <person name="Blanton J.M."/>
            <person name="Baranova O.V."/>
            <person name="Tanner A.C."/>
            <person name="Mathney J.M.J."/>
            <person name="Dewhirst F.E."/>
            <person name="Young S.K."/>
            <person name="Zeng Q."/>
            <person name="Gargeya S."/>
            <person name="Fitzgerald M."/>
            <person name="Haas B."/>
            <person name="Abouelleil A."/>
            <person name="Alvarado L."/>
            <person name="Arachchi H.M."/>
            <person name="Berlin A."/>
            <person name="Brown A."/>
            <person name="Chapman S.B."/>
            <person name="Chen Z."/>
            <person name="Dunbar C."/>
            <person name="Freedman E."/>
            <person name="Gearin G."/>
            <person name="Gellesch M."/>
            <person name="Goldberg J."/>
            <person name="Griggs A."/>
            <person name="Gujja S."/>
            <person name="Heiman D."/>
            <person name="Howarth C."/>
            <person name="Larson L."/>
            <person name="Lui A."/>
            <person name="MacDonald P.J.P."/>
            <person name="Montmayeur A."/>
            <person name="Murphy C."/>
            <person name="Neiman D."/>
            <person name="Pearson M."/>
            <person name="Priest M."/>
            <person name="Roberts A."/>
            <person name="Saif S."/>
            <person name="Shea T."/>
            <person name="Shenoy N."/>
            <person name="Sisk P."/>
            <person name="Stolte C."/>
            <person name="Sykes S."/>
            <person name="Wortman J."/>
            <person name="Nusbaum C."/>
            <person name="Birren B."/>
        </authorList>
    </citation>
    <scope>NUCLEOTIDE SEQUENCE [LARGE SCALE GENOMIC DNA]</scope>
    <source>
        <strain evidence="1 2">F0411</strain>
    </source>
</reference>
<accession>G6AI74</accession>
<organism evidence="1 2">
    <name type="scientific">Prevotella histicola F0411</name>
    <dbReference type="NCBI Taxonomy" id="857291"/>
    <lineage>
        <taxon>Bacteria</taxon>
        <taxon>Pseudomonadati</taxon>
        <taxon>Bacteroidota</taxon>
        <taxon>Bacteroidia</taxon>
        <taxon>Bacteroidales</taxon>
        <taxon>Prevotellaceae</taxon>
        <taxon>Prevotella</taxon>
    </lineage>
</organism>
<dbReference type="PROSITE" id="PS51257">
    <property type="entry name" value="PROKAR_LIPOPROTEIN"/>
    <property type="match status" value="1"/>
</dbReference>
<comment type="caution">
    <text evidence="1">The sequence shown here is derived from an EMBL/GenBank/DDBJ whole genome shotgun (WGS) entry which is preliminary data.</text>
</comment>
<gene>
    <name evidence="1" type="ORF">HMPREF9138_01801</name>
</gene>
<dbReference type="EMBL" id="AFXP01000019">
    <property type="protein sequence ID" value="EHG15580.1"/>
    <property type="molecule type" value="Genomic_DNA"/>
</dbReference>
<keyword evidence="2" id="KW-1185">Reference proteome</keyword>
<evidence type="ECO:0000313" key="2">
    <source>
        <dbReference type="Proteomes" id="UP000004597"/>
    </source>
</evidence>
<dbReference type="PATRIC" id="fig|857291.3.peg.1798"/>
<protein>
    <recommendedName>
        <fullName evidence="3">Lipoprotein</fullName>
    </recommendedName>
</protein>
<evidence type="ECO:0008006" key="3">
    <source>
        <dbReference type="Google" id="ProtNLM"/>
    </source>
</evidence>
<proteinExistence type="predicted"/>
<dbReference type="AlphaFoldDB" id="G6AI74"/>
<dbReference type="GeneID" id="66731861"/>
<evidence type="ECO:0000313" key="1">
    <source>
        <dbReference type="EMBL" id="EHG15580.1"/>
    </source>
</evidence>
<dbReference type="HOGENOM" id="CLU_642288_0_0_10"/>
<dbReference type="RefSeq" id="WP_008823711.1">
    <property type="nucleotide sequence ID" value="NZ_JH376765.1"/>
</dbReference>
<name>G6AI74_9BACT</name>
<sequence>MKKYLLLLPILILFGCRNNPNTKENNPDNNDSTKVLNTENKSSLPLAIQQQLGISEDMILPFDSLSMDSLLQEYKKDLASFKESEGDDYEEPEWFPNNEKYIKTLIPYAFNDLIKRGFVPVPAIQFQNKLKVLGLEMQERKKVPIINETKHYFSMPTLGAGWYDEVAKDGIDKKELNYIRYGISNNIYVKGYNFILPTTDFTDYVKEKKHNVVFHLNDEIVHLNKFFLNDDKASFAWLQRNRPGAIINFLKTYGYDTNEKINNVVLADILNRYDQDGSVSGMLDTFIRKIFYNKPHMELREGLLKSLLRLPVNEKNSLWLAMLDNYIEFLIKDGTKDTYAWYFDFTKKERYKAAAYFGYYLYKLRAKYKETNPIFFGEELYYNKNFYKYLYEQKYFNLPKFKEICDSVYEEYDVDVKTYLNRVGNNG</sequence>